<reference evidence="1 2" key="1">
    <citation type="submission" date="2015-08" db="EMBL/GenBank/DDBJ databases">
        <title>Investigation of the bacterial diversity of lava forest soil.</title>
        <authorList>
            <person name="Lee J.S."/>
        </authorList>
    </citation>
    <scope>NUCLEOTIDE SEQUENCE [LARGE SCALE GENOMIC DNA]</scope>
    <source>
        <strain evidence="1 2">GJW-30</strain>
    </source>
</reference>
<accession>A0A0S3Q123</accession>
<dbReference type="Proteomes" id="UP000236884">
    <property type="component" value="Chromosome"/>
</dbReference>
<dbReference type="AlphaFoldDB" id="A0A0S3Q123"/>
<proteinExistence type="predicted"/>
<organism evidence="1 2">
    <name type="scientific">Variibacter gotjawalensis</name>
    <dbReference type="NCBI Taxonomy" id="1333996"/>
    <lineage>
        <taxon>Bacteria</taxon>
        <taxon>Pseudomonadati</taxon>
        <taxon>Pseudomonadota</taxon>
        <taxon>Alphaproteobacteria</taxon>
        <taxon>Hyphomicrobiales</taxon>
        <taxon>Nitrobacteraceae</taxon>
        <taxon>Variibacter</taxon>
    </lineage>
</organism>
<dbReference type="EMBL" id="AP014946">
    <property type="protein sequence ID" value="BAT61871.1"/>
    <property type="molecule type" value="Genomic_DNA"/>
</dbReference>
<evidence type="ECO:0000313" key="2">
    <source>
        <dbReference type="Proteomes" id="UP000236884"/>
    </source>
</evidence>
<protein>
    <submittedName>
        <fullName evidence="1">Uncharacterized protein</fullName>
    </submittedName>
</protein>
<evidence type="ECO:0000313" key="1">
    <source>
        <dbReference type="EMBL" id="BAT61871.1"/>
    </source>
</evidence>
<dbReference type="KEGG" id="vgo:GJW-30_1_04433"/>
<gene>
    <name evidence="1" type="ORF">GJW-30_1_04433</name>
</gene>
<sequence>MSTDDQIRGSAGRLSTVDYLAQVEELLRLCDAATDVRKQAQLLREATNIMISKQSK</sequence>
<keyword evidence="2" id="KW-1185">Reference proteome</keyword>
<name>A0A0S3Q123_9BRAD</name>